<feature type="binding site" evidence="13">
    <location>
        <begin position="61"/>
        <end position="68"/>
    </location>
    <ligand>
        <name>ATP</name>
        <dbReference type="ChEBI" id="CHEBI:30616"/>
    </ligand>
</feature>
<evidence type="ECO:0000256" key="4">
    <source>
        <dbReference type="ARBA" id="ARBA00016436"/>
    </source>
</evidence>
<sequence>MTAADSGLAAAWYRGAWWLWLLLPLEGLFRAVAAMRRWLYRSGLWSSYRASCPVAVVGNITVGGTGKTPVIIALVEALQARGLTPGVVSRGYGATAGEFPHRVGANSSAAQCGDEPLLIHRRTGAPCVVDPDRAAAVRALLAAGPVDVVLADDGLQHYALQRDYELALLDAARGTGNGHCLPVGPLREPASRLDSVNRVLYRGGEDAASSVSYRPTAWVNVASGEERPLSAFSGGEGMVAVAGIGQPAQFFASLEALGIRCDERSFADHHQYRPQDFAPLQGSTILMTEKDAVKCRSLAGADAWYLRIEASLPPAVVEEICALVRS</sequence>
<dbReference type="SUPFAM" id="SSF52540">
    <property type="entry name" value="P-loop containing nucleoside triphosphate hydrolases"/>
    <property type="match status" value="1"/>
</dbReference>
<evidence type="ECO:0000313" key="16">
    <source>
        <dbReference type="Proteomes" id="UP000265509"/>
    </source>
</evidence>
<evidence type="ECO:0000256" key="10">
    <source>
        <dbReference type="ARBA" id="ARBA00022840"/>
    </source>
</evidence>
<evidence type="ECO:0000256" key="8">
    <source>
        <dbReference type="ARBA" id="ARBA00022741"/>
    </source>
</evidence>
<evidence type="ECO:0000256" key="14">
    <source>
        <dbReference type="SAM" id="Phobius"/>
    </source>
</evidence>
<evidence type="ECO:0000256" key="13">
    <source>
        <dbReference type="HAMAP-Rule" id="MF_00409"/>
    </source>
</evidence>
<dbReference type="PANTHER" id="PTHR42724:SF1">
    <property type="entry name" value="TETRAACYLDISACCHARIDE 4'-KINASE, MITOCHONDRIAL-RELATED"/>
    <property type="match status" value="1"/>
</dbReference>
<dbReference type="HAMAP" id="MF_00409">
    <property type="entry name" value="LpxK"/>
    <property type="match status" value="1"/>
</dbReference>
<dbReference type="RefSeq" id="WP_117952855.1">
    <property type="nucleotide sequence ID" value="NZ_QRAN01000003.1"/>
</dbReference>
<evidence type="ECO:0000256" key="2">
    <source>
        <dbReference type="ARBA" id="ARBA00004870"/>
    </source>
</evidence>
<dbReference type="AlphaFoldDB" id="A0A3L7DZR5"/>
<dbReference type="Pfam" id="PF02606">
    <property type="entry name" value="LpxK"/>
    <property type="match status" value="1"/>
</dbReference>
<keyword evidence="11 13" id="KW-0443">Lipid metabolism</keyword>
<comment type="similarity">
    <text evidence="13">Belongs to the LpxK family.</text>
</comment>
<keyword evidence="8 13" id="KW-0547">Nucleotide-binding</keyword>
<keyword evidence="5 13" id="KW-0444">Lipid biosynthesis</keyword>
<keyword evidence="14" id="KW-0472">Membrane</keyword>
<evidence type="ECO:0000313" key="15">
    <source>
        <dbReference type="EMBL" id="RLQ23087.1"/>
    </source>
</evidence>
<evidence type="ECO:0000256" key="12">
    <source>
        <dbReference type="ARBA" id="ARBA00029757"/>
    </source>
</evidence>
<keyword evidence="14" id="KW-0812">Transmembrane</keyword>
<evidence type="ECO:0000256" key="9">
    <source>
        <dbReference type="ARBA" id="ARBA00022777"/>
    </source>
</evidence>
<feature type="transmembrane region" description="Helical" evidence="14">
    <location>
        <begin position="15"/>
        <end position="33"/>
    </location>
</feature>
<name>A0A3L7DZR5_9GAMM</name>
<dbReference type="PANTHER" id="PTHR42724">
    <property type="entry name" value="TETRAACYLDISACCHARIDE 4'-KINASE"/>
    <property type="match status" value="1"/>
</dbReference>
<evidence type="ECO:0000256" key="5">
    <source>
        <dbReference type="ARBA" id="ARBA00022516"/>
    </source>
</evidence>
<protein>
    <recommendedName>
        <fullName evidence="4 13">Tetraacyldisaccharide 4'-kinase</fullName>
        <ecNumber evidence="3 13">2.7.1.130</ecNumber>
    </recommendedName>
    <alternativeName>
        <fullName evidence="12 13">Lipid A 4'-kinase</fullName>
    </alternativeName>
</protein>
<reference evidence="15 16" key="1">
    <citation type="submission" date="2018-07" db="EMBL/GenBank/DDBJ databases">
        <title>Halioglobus sp. genome submission.</title>
        <authorList>
            <person name="Ye M.-Q."/>
            <person name="Du Z.-J."/>
        </authorList>
    </citation>
    <scope>NUCLEOTIDE SEQUENCE [LARGE SCALE GENOMIC DNA]</scope>
    <source>
        <strain evidence="15 16">U0301</strain>
    </source>
</reference>
<keyword evidence="16" id="KW-1185">Reference proteome</keyword>
<dbReference type="GO" id="GO:0009244">
    <property type="term" value="P:lipopolysaccharide core region biosynthetic process"/>
    <property type="evidence" value="ECO:0007669"/>
    <property type="project" value="TreeGrafter"/>
</dbReference>
<keyword evidence="7 13" id="KW-0808">Transferase</keyword>
<dbReference type="GO" id="GO:0005886">
    <property type="term" value="C:plasma membrane"/>
    <property type="evidence" value="ECO:0007669"/>
    <property type="project" value="TreeGrafter"/>
</dbReference>
<evidence type="ECO:0000256" key="11">
    <source>
        <dbReference type="ARBA" id="ARBA00023098"/>
    </source>
</evidence>
<comment type="function">
    <text evidence="1 13">Transfers the gamma-phosphate of ATP to the 4'-position of a tetraacyldisaccharide 1-phosphate intermediate (termed DS-1-P) to form tetraacyldisaccharide 1,4'-bis-phosphate (lipid IVA).</text>
</comment>
<gene>
    <name evidence="13" type="primary">lpxK</name>
    <name evidence="15" type="ORF">DWB85_03695</name>
</gene>
<accession>A0A3L7DZR5</accession>
<dbReference type="UniPathway" id="UPA00359">
    <property type="reaction ID" value="UER00482"/>
</dbReference>
<evidence type="ECO:0000256" key="3">
    <source>
        <dbReference type="ARBA" id="ARBA00012071"/>
    </source>
</evidence>
<evidence type="ECO:0000256" key="6">
    <source>
        <dbReference type="ARBA" id="ARBA00022556"/>
    </source>
</evidence>
<keyword evidence="9 13" id="KW-0418">Kinase</keyword>
<keyword evidence="6 13" id="KW-0441">Lipid A biosynthesis</keyword>
<keyword evidence="14" id="KW-1133">Transmembrane helix</keyword>
<dbReference type="NCBIfam" id="TIGR00682">
    <property type="entry name" value="lpxK"/>
    <property type="match status" value="1"/>
</dbReference>
<comment type="caution">
    <text evidence="15">The sequence shown here is derived from an EMBL/GenBank/DDBJ whole genome shotgun (WGS) entry which is preliminary data.</text>
</comment>
<dbReference type="InterPro" id="IPR027417">
    <property type="entry name" value="P-loop_NTPase"/>
</dbReference>
<dbReference type="GO" id="GO:0009029">
    <property type="term" value="F:lipid-A 4'-kinase activity"/>
    <property type="evidence" value="ECO:0007669"/>
    <property type="project" value="UniProtKB-UniRule"/>
</dbReference>
<dbReference type="InterPro" id="IPR003758">
    <property type="entry name" value="LpxK"/>
</dbReference>
<comment type="catalytic activity">
    <reaction evidence="13">
        <text>a lipid A disaccharide + ATP = a lipid IVA + ADP + H(+)</text>
        <dbReference type="Rhea" id="RHEA:67840"/>
        <dbReference type="ChEBI" id="CHEBI:15378"/>
        <dbReference type="ChEBI" id="CHEBI:30616"/>
        <dbReference type="ChEBI" id="CHEBI:176343"/>
        <dbReference type="ChEBI" id="CHEBI:176425"/>
        <dbReference type="ChEBI" id="CHEBI:456216"/>
        <dbReference type="EC" id="2.7.1.130"/>
    </reaction>
</comment>
<dbReference type="GO" id="GO:0005524">
    <property type="term" value="F:ATP binding"/>
    <property type="evidence" value="ECO:0007669"/>
    <property type="project" value="UniProtKB-UniRule"/>
</dbReference>
<dbReference type="EC" id="2.7.1.130" evidence="3 13"/>
<dbReference type="Proteomes" id="UP000265509">
    <property type="component" value="Unassembled WGS sequence"/>
</dbReference>
<evidence type="ECO:0000256" key="1">
    <source>
        <dbReference type="ARBA" id="ARBA00002274"/>
    </source>
</evidence>
<dbReference type="OrthoDB" id="9766423at2"/>
<dbReference type="EMBL" id="QRAN01000003">
    <property type="protein sequence ID" value="RLQ23087.1"/>
    <property type="molecule type" value="Genomic_DNA"/>
</dbReference>
<comment type="pathway">
    <text evidence="2 13">Glycolipid biosynthesis; lipid IV(A) biosynthesis; lipid IV(A) from (3R)-3-hydroxytetradecanoyl-[acyl-carrier-protein] and UDP-N-acetyl-alpha-D-glucosamine: step 6/6.</text>
</comment>
<proteinExistence type="inferred from homology"/>
<dbReference type="GO" id="GO:0009245">
    <property type="term" value="P:lipid A biosynthetic process"/>
    <property type="evidence" value="ECO:0007669"/>
    <property type="project" value="UniProtKB-UniRule"/>
</dbReference>
<evidence type="ECO:0000256" key="7">
    <source>
        <dbReference type="ARBA" id="ARBA00022679"/>
    </source>
</evidence>
<keyword evidence="10 13" id="KW-0067">ATP-binding</keyword>
<organism evidence="15 16">
    <name type="scientific">Seongchinamella sediminis</name>
    <dbReference type="NCBI Taxonomy" id="2283635"/>
    <lineage>
        <taxon>Bacteria</taxon>
        <taxon>Pseudomonadati</taxon>
        <taxon>Pseudomonadota</taxon>
        <taxon>Gammaproteobacteria</taxon>
        <taxon>Cellvibrionales</taxon>
        <taxon>Halieaceae</taxon>
        <taxon>Seongchinamella</taxon>
    </lineage>
</organism>